<evidence type="ECO:0000256" key="9">
    <source>
        <dbReference type="ARBA" id="ARBA00038890"/>
    </source>
</evidence>
<dbReference type="PROSITE" id="PS01136">
    <property type="entry name" value="UPF0034"/>
    <property type="match status" value="1"/>
</dbReference>
<dbReference type="GO" id="GO:0050660">
    <property type="term" value="F:flavin adenine dinucleotide binding"/>
    <property type="evidence" value="ECO:0007669"/>
    <property type="project" value="InterPro"/>
</dbReference>
<evidence type="ECO:0000256" key="13">
    <source>
        <dbReference type="ARBA" id="ARBA00049467"/>
    </source>
</evidence>
<dbReference type="Gene3D" id="3.20.20.70">
    <property type="entry name" value="Aldolase class I"/>
    <property type="match status" value="1"/>
</dbReference>
<keyword evidence="17" id="KW-1185">Reference proteome</keyword>
<evidence type="ECO:0000256" key="5">
    <source>
        <dbReference type="ARBA" id="ARBA00022857"/>
    </source>
</evidence>
<evidence type="ECO:0000256" key="3">
    <source>
        <dbReference type="ARBA" id="ARBA00022643"/>
    </source>
</evidence>
<evidence type="ECO:0000256" key="12">
    <source>
        <dbReference type="ARBA" id="ARBA00048934"/>
    </source>
</evidence>
<evidence type="ECO:0000256" key="8">
    <source>
        <dbReference type="ARBA" id="ARBA00038313"/>
    </source>
</evidence>
<dbReference type="PANTHER" id="PTHR11082">
    <property type="entry name" value="TRNA-DIHYDROURIDINE SYNTHASE"/>
    <property type="match status" value="1"/>
</dbReference>
<evidence type="ECO:0000313" key="16">
    <source>
        <dbReference type="EMBL" id="KOX78504.1"/>
    </source>
</evidence>
<protein>
    <recommendedName>
        <fullName evidence="9">tRNA-dihydrouridine(16/17) synthase [NAD(P)(+)]</fullName>
        <ecNumber evidence="9">1.3.1.88</ecNumber>
    </recommendedName>
</protein>
<evidence type="ECO:0000256" key="11">
    <source>
        <dbReference type="ARBA" id="ARBA00047652"/>
    </source>
</evidence>
<sequence>MSSVSAKASDQHAADSTKPETNIWRDVLGSPRYVVAPMVDASELAWRLLSRHHGAHLCYTPMLHSSVFCRDPKYRREALVTTAEDRPLIPPHSFDFDLLQFCGNDPNTLLEAALLAESYCDAVDINIGCPQAIAKRGRYGAYLQDDWDLLRQIVSTLSKRLRVPVTCKLRVFAEIDKTVEYAKMLETAGARLLTVHGRTREQKGPLTGVASWNHIRAVREAVNIPVFANGNIQCLQDIEKCIEETGVDGVMSAEGNLYNPYIFEASYPPSWEPALEYLDLVERYPAPPSYIRGHLFKLFQHTLCLAENKEERENLARNSTMESFRNVVYALRDRYLPYHEGRLIWQEETISDYNLKLPPWLCQPYVRHFSEENIQKLELEKIETQSETVKRKFKDEEGNEISRKRLKKLKRIARRPNRPTIVVKRGSDLCCDCPNPVSLKCVHKLCRQCCRNKCFTENLDCAGHRNLTKTRRQMAIEFAAKRKTTQDAI</sequence>
<keyword evidence="14" id="KW-0175">Coiled coil</keyword>
<evidence type="ECO:0000256" key="2">
    <source>
        <dbReference type="ARBA" id="ARBA00022630"/>
    </source>
</evidence>
<organism evidence="16 17">
    <name type="scientific">Melipona quadrifasciata</name>
    <dbReference type="NCBI Taxonomy" id="166423"/>
    <lineage>
        <taxon>Eukaryota</taxon>
        <taxon>Metazoa</taxon>
        <taxon>Ecdysozoa</taxon>
        <taxon>Arthropoda</taxon>
        <taxon>Hexapoda</taxon>
        <taxon>Insecta</taxon>
        <taxon>Pterygota</taxon>
        <taxon>Neoptera</taxon>
        <taxon>Endopterygota</taxon>
        <taxon>Hymenoptera</taxon>
        <taxon>Apocrita</taxon>
        <taxon>Aculeata</taxon>
        <taxon>Apoidea</taxon>
        <taxon>Anthophila</taxon>
        <taxon>Apidae</taxon>
        <taxon>Melipona</taxon>
    </lineage>
</organism>
<dbReference type="CDD" id="cd02801">
    <property type="entry name" value="DUS_like_FMN"/>
    <property type="match status" value="1"/>
</dbReference>
<evidence type="ECO:0000256" key="7">
    <source>
        <dbReference type="ARBA" id="ARBA00023027"/>
    </source>
</evidence>
<dbReference type="OrthoDB" id="272303at2759"/>
<dbReference type="Proteomes" id="UP000053105">
    <property type="component" value="Unassembled WGS sequence"/>
</dbReference>
<comment type="catalytic activity">
    <reaction evidence="11">
        <text>5,6-dihydrouridine(16) in tRNA + NADP(+) = uridine(16) in tRNA + NADPH + H(+)</text>
        <dbReference type="Rhea" id="RHEA:53376"/>
        <dbReference type="Rhea" id="RHEA-COMP:13543"/>
        <dbReference type="Rhea" id="RHEA-COMP:13544"/>
        <dbReference type="ChEBI" id="CHEBI:15378"/>
        <dbReference type="ChEBI" id="CHEBI:57783"/>
        <dbReference type="ChEBI" id="CHEBI:58349"/>
        <dbReference type="ChEBI" id="CHEBI:65315"/>
        <dbReference type="ChEBI" id="CHEBI:74443"/>
        <dbReference type="EC" id="1.3.1.88"/>
    </reaction>
    <physiologicalReaction direction="right-to-left" evidence="11">
        <dbReference type="Rhea" id="RHEA:53378"/>
    </physiologicalReaction>
</comment>
<keyword evidence="3" id="KW-0288">FMN</keyword>
<evidence type="ECO:0000313" key="17">
    <source>
        <dbReference type="Proteomes" id="UP000053105"/>
    </source>
</evidence>
<dbReference type="InterPro" id="IPR013785">
    <property type="entry name" value="Aldolase_TIM"/>
</dbReference>
<gene>
    <name evidence="16" type="ORF">WN51_07911</name>
</gene>
<keyword evidence="5" id="KW-0521">NADP</keyword>
<keyword evidence="7" id="KW-0520">NAD</keyword>
<comment type="catalytic activity">
    <reaction evidence="10">
        <text>5,6-dihydrouridine(17) in tRNA + NAD(+) = uridine(17) in tRNA + NADH + H(+)</text>
        <dbReference type="Rhea" id="RHEA:53372"/>
        <dbReference type="Rhea" id="RHEA-COMP:13541"/>
        <dbReference type="Rhea" id="RHEA-COMP:13542"/>
        <dbReference type="ChEBI" id="CHEBI:15378"/>
        <dbReference type="ChEBI" id="CHEBI:57540"/>
        <dbReference type="ChEBI" id="CHEBI:57945"/>
        <dbReference type="ChEBI" id="CHEBI:65315"/>
        <dbReference type="ChEBI" id="CHEBI:74443"/>
        <dbReference type="EC" id="1.3.1.88"/>
    </reaction>
    <physiologicalReaction direction="right-to-left" evidence="10">
        <dbReference type="Rhea" id="RHEA:53374"/>
    </physiologicalReaction>
</comment>
<reference evidence="16 17" key="1">
    <citation type="submission" date="2015-07" db="EMBL/GenBank/DDBJ databases">
        <title>The genome of Melipona quadrifasciata.</title>
        <authorList>
            <person name="Pan H."/>
            <person name="Kapheim K."/>
        </authorList>
    </citation>
    <scope>NUCLEOTIDE SEQUENCE [LARGE SCALE GENOMIC DNA]</scope>
    <source>
        <strain evidence="16">0111107301</strain>
        <tissue evidence="16">Whole body</tissue>
    </source>
</reference>
<comment type="similarity">
    <text evidence="8">Belongs to the Dus family. Dus1 subfamily.</text>
</comment>
<comment type="catalytic activity">
    <reaction evidence="13">
        <text>5,6-dihydrouridine(17) in tRNA + NADP(+) = uridine(17) in tRNA + NADPH + H(+)</text>
        <dbReference type="Rhea" id="RHEA:53368"/>
        <dbReference type="Rhea" id="RHEA-COMP:13541"/>
        <dbReference type="Rhea" id="RHEA-COMP:13542"/>
        <dbReference type="ChEBI" id="CHEBI:15378"/>
        <dbReference type="ChEBI" id="CHEBI:57783"/>
        <dbReference type="ChEBI" id="CHEBI:58349"/>
        <dbReference type="ChEBI" id="CHEBI:65315"/>
        <dbReference type="ChEBI" id="CHEBI:74443"/>
        <dbReference type="EC" id="1.3.1.88"/>
    </reaction>
    <physiologicalReaction direction="right-to-left" evidence="13">
        <dbReference type="Rhea" id="RHEA:53370"/>
    </physiologicalReaction>
</comment>
<comment type="catalytic activity">
    <reaction evidence="12">
        <text>5,6-dihydrouridine(16) in tRNA + NAD(+) = uridine(16) in tRNA + NADH + H(+)</text>
        <dbReference type="Rhea" id="RHEA:53380"/>
        <dbReference type="Rhea" id="RHEA-COMP:13543"/>
        <dbReference type="Rhea" id="RHEA-COMP:13544"/>
        <dbReference type="ChEBI" id="CHEBI:15378"/>
        <dbReference type="ChEBI" id="CHEBI:57540"/>
        <dbReference type="ChEBI" id="CHEBI:57945"/>
        <dbReference type="ChEBI" id="CHEBI:65315"/>
        <dbReference type="ChEBI" id="CHEBI:74443"/>
        <dbReference type="EC" id="1.3.1.88"/>
    </reaction>
    <physiologicalReaction direction="right-to-left" evidence="12">
        <dbReference type="Rhea" id="RHEA:53382"/>
    </physiologicalReaction>
</comment>
<dbReference type="SUPFAM" id="SSF51395">
    <property type="entry name" value="FMN-linked oxidoreductases"/>
    <property type="match status" value="1"/>
</dbReference>
<dbReference type="EMBL" id="KQ435724">
    <property type="protein sequence ID" value="KOX78504.1"/>
    <property type="molecule type" value="Genomic_DNA"/>
</dbReference>
<keyword evidence="6" id="KW-0560">Oxidoreductase</keyword>
<evidence type="ECO:0000256" key="14">
    <source>
        <dbReference type="SAM" id="Coils"/>
    </source>
</evidence>
<evidence type="ECO:0000256" key="4">
    <source>
        <dbReference type="ARBA" id="ARBA00022694"/>
    </source>
</evidence>
<feature type="domain" description="DUS-like FMN-binding" evidence="15">
    <location>
        <begin position="35"/>
        <end position="270"/>
    </location>
</feature>
<evidence type="ECO:0000256" key="1">
    <source>
        <dbReference type="ARBA" id="ARBA00001917"/>
    </source>
</evidence>
<comment type="cofactor">
    <cofactor evidence="1">
        <name>FMN</name>
        <dbReference type="ChEBI" id="CHEBI:58210"/>
    </cofactor>
</comment>
<keyword evidence="4" id="KW-0819">tRNA processing</keyword>
<dbReference type="STRING" id="166423.A0A0N0BJ07"/>
<dbReference type="GO" id="GO:0017150">
    <property type="term" value="F:tRNA dihydrouridine synthase activity"/>
    <property type="evidence" value="ECO:0007669"/>
    <property type="project" value="InterPro"/>
</dbReference>
<evidence type="ECO:0000256" key="6">
    <source>
        <dbReference type="ARBA" id="ARBA00023002"/>
    </source>
</evidence>
<dbReference type="EC" id="1.3.1.88" evidence="9"/>
<feature type="coiled-coil region" evidence="14">
    <location>
        <begin position="367"/>
        <end position="399"/>
    </location>
</feature>
<accession>A0A0N0BJ07</accession>
<evidence type="ECO:0000256" key="10">
    <source>
        <dbReference type="ARBA" id="ARBA00047287"/>
    </source>
</evidence>
<dbReference type="PANTHER" id="PTHR11082:SF5">
    <property type="entry name" value="TRNA-DIHYDROURIDINE(16_17) SYNTHASE [NAD(P)(+)]-LIKE"/>
    <property type="match status" value="1"/>
</dbReference>
<dbReference type="Pfam" id="PF01207">
    <property type="entry name" value="Dus"/>
    <property type="match status" value="1"/>
</dbReference>
<evidence type="ECO:0000259" key="15">
    <source>
        <dbReference type="Pfam" id="PF01207"/>
    </source>
</evidence>
<keyword evidence="2" id="KW-0285">Flavoprotein</keyword>
<dbReference type="InterPro" id="IPR035587">
    <property type="entry name" value="DUS-like_FMN-bd"/>
</dbReference>
<name>A0A0N0BJ07_9HYME</name>
<dbReference type="AlphaFoldDB" id="A0A0N0BJ07"/>
<proteinExistence type="inferred from homology"/>
<dbReference type="InterPro" id="IPR018517">
    <property type="entry name" value="tRNA_hU_synthase_CS"/>
</dbReference>